<dbReference type="OrthoDB" id="9758333at2"/>
<dbReference type="InterPro" id="IPR010720">
    <property type="entry name" value="Alpha-L-AF_C"/>
</dbReference>
<dbReference type="RefSeq" id="WP_123119531.1">
    <property type="nucleotide sequence ID" value="NZ_RJJR01000002.1"/>
</dbReference>
<dbReference type="PANTHER" id="PTHR43576">
    <property type="entry name" value="ALPHA-L-ARABINOFURANOSIDASE C-RELATED"/>
    <property type="match status" value="1"/>
</dbReference>
<dbReference type="Pfam" id="PF22848">
    <property type="entry name" value="ASD1_dom"/>
    <property type="match status" value="1"/>
</dbReference>
<dbReference type="Gene3D" id="2.60.40.1180">
    <property type="entry name" value="Golgi alpha-mannosidase II"/>
    <property type="match status" value="1"/>
</dbReference>
<keyword evidence="5" id="KW-0378">Hydrolase</keyword>
<dbReference type="PANTHER" id="PTHR43576:SF2">
    <property type="entry name" value="INTRACELLULAR EXO-ALPHA-L-ARABINOFURANOSIDASE 2"/>
    <property type="match status" value="1"/>
</dbReference>
<proteinExistence type="inferred from homology"/>
<keyword evidence="11" id="KW-1185">Reference proteome</keyword>
<comment type="similarity">
    <text evidence="2">Belongs to the glycosyl hydrolase 51 family.</text>
</comment>
<feature type="chain" id="PRO_5017999790" description="non-reducing end alpha-L-arabinofuranosidase" evidence="8">
    <location>
        <begin position="22"/>
        <end position="516"/>
    </location>
</feature>
<comment type="caution">
    <text evidence="10">The sequence shown here is derived from an EMBL/GenBank/DDBJ whole genome shotgun (WGS) entry which is preliminary data.</text>
</comment>
<feature type="signal peptide" evidence="8">
    <location>
        <begin position="1"/>
        <end position="21"/>
    </location>
</feature>
<evidence type="ECO:0000256" key="3">
    <source>
        <dbReference type="ARBA" id="ARBA00011165"/>
    </source>
</evidence>
<evidence type="ECO:0000313" key="10">
    <source>
        <dbReference type="EMBL" id="RNI38966.1"/>
    </source>
</evidence>
<reference evidence="10 11" key="1">
    <citation type="submission" date="2018-11" db="EMBL/GenBank/DDBJ databases">
        <title>Draft genome sequence of Ferruginibacter sp. BO-59.</title>
        <authorList>
            <person name="Im W.T."/>
        </authorList>
    </citation>
    <scope>NUCLEOTIDE SEQUENCE [LARGE SCALE GENOMIC DNA]</scope>
    <source>
        <strain evidence="10 11">BO-59</strain>
    </source>
</reference>
<dbReference type="Proteomes" id="UP000267223">
    <property type="component" value="Unassembled WGS sequence"/>
</dbReference>
<dbReference type="EC" id="3.2.1.55" evidence="4"/>
<evidence type="ECO:0000256" key="2">
    <source>
        <dbReference type="ARBA" id="ARBA00007186"/>
    </source>
</evidence>
<keyword evidence="7" id="KW-0326">Glycosidase</keyword>
<dbReference type="SUPFAM" id="SSF51011">
    <property type="entry name" value="Glycosyl hydrolase domain"/>
    <property type="match status" value="1"/>
</dbReference>
<dbReference type="Pfam" id="PF06964">
    <property type="entry name" value="Alpha-L-AF_C"/>
    <property type="match status" value="1"/>
</dbReference>
<dbReference type="EMBL" id="RJJR01000002">
    <property type="protein sequence ID" value="RNI38966.1"/>
    <property type="molecule type" value="Genomic_DNA"/>
</dbReference>
<dbReference type="InterPro" id="IPR017853">
    <property type="entry name" value="GH"/>
</dbReference>
<evidence type="ECO:0000259" key="9">
    <source>
        <dbReference type="SMART" id="SM00813"/>
    </source>
</evidence>
<evidence type="ECO:0000313" key="11">
    <source>
        <dbReference type="Proteomes" id="UP000267223"/>
    </source>
</evidence>
<dbReference type="InterPro" id="IPR055235">
    <property type="entry name" value="ASD1_cat"/>
</dbReference>
<accession>A0A3M9NMF1</accession>
<evidence type="ECO:0000256" key="5">
    <source>
        <dbReference type="ARBA" id="ARBA00022801"/>
    </source>
</evidence>
<comment type="subunit">
    <text evidence="3">Homohexamer; trimer of dimers.</text>
</comment>
<organism evidence="10 11">
    <name type="scientific">Hanamia caeni</name>
    <dbReference type="NCBI Taxonomy" id="2294116"/>
    <lineage>
        <taxon>Bacteria</taxon>
        <taxon>Pseudomonadati</taxon>
        <taxon>Bacteroidota</taxon>
        <taxon>Chitinophagia</taxon>
        <taxon>Chitinophagales</taxon>
        <taxon>Chitinophagaceae</taxon>
        <taxon>Hanamia</taxon>
    </lineage>
</organism>
<dbReference type="AlphaFoldDB" id="A0A3M9NMF1"/>
<protein>
    <recommendedName>
        <fullName evidence="4">non-reducing end alpha-L-arabinofuranosidase</fullName>
        <ecNumber evidence="4">3.2.1.55</ecNumber>
    </recommendedName>
</protein>
<dbReference type="GO" id="GO:0000272">
    <property type="term" value="P:polysaccharide catabolic process"/>
    <property type="evidence" value="ECO:0007669"/>
    <property type="project" value="TreeGrafter"/>
</dbReference>
<evidence type="ECO:0000256" key="4">
    <source>
        <dbReference type="ARBA" id="ARBA00012670"/>
    </source>
</evidence>
<keyword evidence="8" id="KW-0732">Signal</keyword>
<dbReference type="InterPro" id="IPR013780">
    <property type="entry name" value="Glyco_hydro_b"/>
</dbReference>
<feature type="domain" description="Alpha-L-arabinofuranosidase C-terminal" evidence="9">
    <location>
        <begin position="319"/>
        <end position="509"/>
    </location>
</feature>
<sequence length="516" mass="57554">MRIKLFMMSVGMILFSPMAFSQPTATLNVNVNAGKEIISKDIYGMFSEHLGRDIYDGFWVGKDSKIPNKDGIRLDIVKALKDIKVPLMRWPGGCFADQYHWMDGIGPMNKRPETVNMSWGGVSENNEFGTHEFMQLCDLIGCQAYIAGNMGSGTVKEMAEWIEYVNSPLESSVTKMRKENGREKPWYVPYWGVGNESWGCGGNMTPEQYTDMYRRYATFCHSYPGAPLKKIASGPNGDDAHWMEVMMKNIPHNLMWGVSLHYYTIPTGNWGAKGSATDFDENQYFSTMKNALHMDNVINNQVAVMDKYDPKNKVALAVDEWGVWTDAEPGTNPAFLYQQNSLRDALAAASTLNIFNNHSDRVKMANLAQTVNVLQALVLTKGAQMVLTPTYFVFGMYKVHQDATLLPIRLVSPDYVSGNDYIPAVNASASKDSTGAIHISLVNIDPLKTITIRTTFEGSSWKNVTGKVLTSDKFNDVNTFENPDKIKVAAFSGAKKDKDELVVTLPPKSVVVLELK</sequence>
<evidence type="ECO:0000256" key="7">
    <source>
        <dbReference type="ARBA" id="ARBA00023295"/>
    </source>
</evidence>
<gene>
    <name evidence="10" type="ORF">EFY79_04720</name>
</gene>
<comment type="catalytic activity">
    <reaction evidence="1">
        <text>Hydrolysis of terminal non-reducing alpha-L-arabinofuranoside residues in alpha-L-arabinosides.</text>
        <dbReference type="EC" id="3.2.1.55"/>
    </reaction>
</comment>
<name>A0A3M9NMF1_9BACT</name>
<dbReference type="GO" id="GO:0046373">
    <property type="term" value="P:L-arabinose metabolic process"/>
    <property type="evidence" value="ECO:0007669"/>
    <property type="project" value="InterPro"/>
</dbReference>
<evidence type="ECO:0000256" key="6">
    <source>
        <dbReference type="ARBA" id="ARBA00023277"/>
    </source>
</evidence>
<evidence type="ECO:0000256" key="1">
    <source>
        <dbReference type="ARBA" id="ARBA00001462"/>
    </source>
</evidence>
<evidence type="ECO:0000256" key="8">
    <source>
        <dbReference type="SAM" id="SignalP"/>
    </source>
</evidence>
<dbReference type="SMART" id="SM00813">
    <property type="entry name" value="Alpha-L-AF_C"/>
    <property type="match status" value="1"/>
</dbReference>
<keyword evidence="6" id="KW-0119">Carbohydrate metabolism</keyword>
<dbReference type="Gene3D" id="3.20.20.80">
    <property type="entry name" value="Glycosidases"/>
    <property type="match status" value="1"/>
</dbReference>
<dbReference type="SUPFAM" id="SSF51445">
    <property type="entry name" value="(Trans)glycosidases"/>
    <property type="match status" value="1"/>
</dbReference>
<dbReference type="GO" id="GO:0046556">
    <property type="term" value="F:alpha-L-arabinofuranosidase activity"/>
    <property type="evidence" value="ECO:0007669"/>
    <property type="project" value="UniProtKB-EC"/>
</dbReference>